<evidence type="ECO:0000313" key="3">
    <source>
        <dbReference type="Proteomes" id="UP000553963"/>
    </source>
</evidence>
<proteinExistence type="predicted"/>
<dbReference type="InterPro" id="IPR036237">
    <property type="entry name" value="Xyl_isomerase-like_sf"/>
</dbReference>
<evidence type="ECO:0000259" key="1">
    <source>
        <dbReference type="Pfam" id="PF01261"/>
    </source>
</evidence>
<dbReference type="InterPro" id="IPR013022">
    <property type="entry name" value="Xyl_isomerase-like_TIM-brl"/>
</dbReference>
<keyword evidence="2" id="KW-0413">Isomerase</keyword>
<dbReference type="GO" id="GO:0016853">
    <property type="term" value="F:isomerase activity"/>
    <property type="evidence" value="ECO:0007669"/>
    <property type="project" value="UniProtKB-KW"/>
</dbReference>
<reference evidence="2 3" key="1">
    <citation type="submission" date="2020-08" db="EMBL/GenBank/DDBJ databases">
        <title>Genomic Encyclopedia of Type Strains, Phase IV (KMG-IV): sequencing the most valuable type-strain genomes for metagenomic binning, comparative biology and taxonomic classification.</title>
        <authorList>
            <person name="Goeker M."/>
        </authorList>
    </citation>
    <scope>NUCLEOTIDE SEQUENCE [LARGE SCALE GENOMIC DNA]</scope>
    <source>
        <strain evidence="2 3">DSM 25966</strain>
    </source>
</reference>
<dbReference type="PANTHER" id="PTHR12110">
    <property type="entry name" value="HYDROXYPYRUVATE ISOMERASE"/>
    <property type="match status" value="1"/>
</dbReference>
<dbReference type="Gene3D" id="3.20.20.150">
    <property type="entry name" value="Divalent-metal-dependent TIM barrel enzymes"/>
    <property type="match status" value="1"/>
</dbReference>
<gene>
    <name evidence="2" type="ORF">GGR25_003428</name>
</gene>
<dbReference type="PANTHER" id="PTHR12110:SF41">
    <property type="entry name" value="INOSOSE DEHYDRATASE"/>
    <property type="match status" value="1"/>
</dbReference>
<dbReference type="AlphaFoldDB" id="A0A840APT7"/>
<accession>A0A840APT7</accession>
<dbReference type="InterPro" id="IPR050312">
    <property type="entry name" value="IolE/XylAMocC-like"/>
</dbReference>
<keyword evidence="3" id="KW-1185">Reference proteome</keyword>
<dbReference type="SUPFAM" id="SSF51658">
    <property type="entry name" value="Xylose isomerase-like"/>
    <property type="match status" value="1"/>
</dbReference>
<evidence type="ECO:0000313" key="2">
    <source>
        <dbReference type="EMBL" id="MBB3932370.1"/>
    </source>
</evidence>
<dbReference type="EMBL" id="JACIDS010000004">
    <property type="protein sequence ID" value="MBB3932370.1"/>
    <property type="molecule type" value="Genomic_DNA"/>
</dbReference>
<dbReference type="Proteomes" id="UP000553963">
    <property type="component" value="Unassembled WGS sequence"/>
</dbReference>
<protein>
    <submittedName>
        <fullName evidence="2">Sugar phosphate isomerase/epimerase</fullName>
    </submittedName>
</protein>
<organism evidence="2 3">
    <name type="scientific">Kaistia hirudinis</name>
    <dbReference type="NCBI Taxonomy" id="1293440"/>
    <lineage>
        <taxon>Bacteria</taxon>
        <taxon>Pseudomonadati</taxon>
        <taxon>Pseudomonadota</taxon>
        <taxon>Alphaproteobacteria</taxon>
        <taxon>Hyphomicrobiales</taxon>
        <taxon>Kaistiaceae</taxon>
        <taxon>Kaistia</taxon>
    </lineage>
</organism>
<name>A0A840APT7_9HYPH</name>
<sequence length="331" mass="36161">MSAARAPAEWMEETMVEAKKLKFGVDLVTFFHPGFWGVDSYDAIIAHAKAEPRAFWDKILDAIEASGVTGVEPTFSPFNWRDAVKTYGSVEAFAAELSKRGLSLASGFFAELEHGASIADPAVQARILASAGDYAAFIKACGGEAMVIGMPMRQTPGAEPVEFVDLAAAQPIADFLNRLGALTAKHGVKLALHTEAHSMFCSSRDVDLFLLLTDPAYVHFCPDTAHLIVAGADPLKVIERHRERMVIAHWKDAIGPMPVDTPIDEKIHERHRPYFCGFGIGRVDWHAFVKLLRDTQYEGWAILELDAAPDPIADIAAGLKFINTALAPTYI</sequence>
<comment type="caution">
    <text evidence="2">The sequence shown here is derived from an EMBL/GenBank/DDBJ whole genome shotgun (WGS) entry which is preliminary data.</text>
</comment>
<feature type="domain" description="Xylose isomerase-like TIM barrel" evidence="1">
    <location>
        <begin position="60"/>
        <end position="323"/>
    </location>
</feature>
<dbReference type="Pfam" id="PF01261">
    <property type="entry name" value="AP_endonuc_2"/>
    <property type="match status" value="1"/>
</dbReference>